<keyword evidence="8" id="KW-1185">Reference proteome</keyword>
<evidence type="ECO:0000256" key="3">
    <source>
        <dbReference type="ARBA" id="ARBA00022692"/>
    </source>
</evidence>
<accession>A0A5R9PDL4</accession>
<keyword evidence="4 6" id="KW-1133">Transmembrane helix</keyword>
<evidence type="ECO:0000256" key="2">
    <source>
        <dbReference type="ARBA" id="ARBA00007375"/>
    </source>
</evidence>
<sequence length="211" mass="22170">MNAVVPLTGICLLAVAVLVWAEFRRSQPVRALTKLVASSAFVAIAWQLDAAASRHGRWLLAAFALSWVGDALLLSARSRVFLVGLFAFLAAHVAFAGAFLILPQRMPALWAAVVALAASGLLMLRWLWPHLKPVYRPAVTAYVAALVAMAAPAISATAAGGDWRYAAGALAFAASDVAVARNRFVAPGPANKACGLPLYYAAQVMFALSLG</sequence>
<evidence type="ECO:0000256" key="1">
    <source>
        <dbReference type="ARBA" id="ARBA00004141"/>
    </source>
</evidence>
<proteinExistence type="inferred from homology"/>
<evidence type="ECO:0000313" key="8">
    <source>
        <dbReference type="Proteomes" id="UP000308508"/>
    </source>
</evidence>
<dbReference type="RefSeq" id="WP_138348869.1">
    <property type="nucleotide sequence ID" value="NZ_SROY01000003.1"/>
</dbReference>
<gene>
    <name evidence="7" type="ORF">E5S66_08710</name>
</gene>
<organism evidence="7 8">
    <name type="scientific">Thermomonas fusca</name>
    <dbReference type="NCBI Taxonomy" id="215690"/>
    <lineage>
        <taxon>Bacteria</taxon>
        <taxon>Pseudomonadati</taxon>
        <taxon>Pseudomonadota</taxon>
        <taxon>Gammaproteobacteria</taxon>
        <taxon>Lysobacterales</taxon>
        <taxon>Lysobacteraceae</taxon>
        <taxon>Thermomonas</taxon>
    </lineage>
</organism>
<dbReference type="GO" id="GO:0016787">
    <property type="term" value="F:hydrolase activity"/>
    <property type="evidence" value="ECO:0007669"/>
    <property type="project" value="TreeGrafter"/>
</dbReference>
<dbReference type="Proteomes" id="UP000308508">
    <property type="component" value="Unassembled WGS sequence"/>
</dbReference>
<protein>
    <submittedName>
        <fullName evidence="7">Lysoplasmalogenase</fullName>
    </submittedName>
</protein>
<evidence type="ECO:0000256" key="5">
    <source>
        <dbReference type="ARBA" id="ARBA00023136"/>
    </source>
</evidence>
<dbReference type="EMBL" id="SROY01000003">
    <property type="protein sequence ID" value="TLX21599.1"/>
    <property type="molecule type" value="Genomic_DNA"/>
</dbReference>
<reference evidence="7 8" key="1">
    <citation type="submission" date="2019-04" db="EMBL/GenBank/DDBJ databases">
        <authorList>
            <person name="Grouzdev D.S."/>
            <person name="Nazina T.N."/>
        </authorList>
    </citation>
    <scope>NUCLEOTIDE SEQUENCE [LARGE SCALE GENOMIC DNA]</scope>
    <source>
        <strain evidence="7 8">SHC 3-19</strain>
    </source>
</reference>
<name>A0A5R9PDL4_9GAMM</name>
<dbReference type="PANTHER" id="PTHR31885">
    <property type="entry name" value="GH04784P"/>
    <property type="match status" value="1"/>
</dbReference>
<dbReference type="GO" id="GO:0016020">
    <property type="term" value="C:membrane"/>
    <property type="evidence" value="ECO:0007669"/>
    <property type="project" value="UniProtKB-SubCell"/>
</dbReference>
<dbReference type="InterPro" id="IPR012506">
    <property type="entry name" value="TMEM86B-like"/>
</dbReference>
<feature type="transmembrane region" description="Helical" evidence="6">
    <location>
        <begin position="82"/>
        <end position="102"/>
    </location>
</feature>
<keyword evidence="3 6" id="KW-0812">Transmembrane</keyword>
<comment type="caution">
    <text evidence="7">The sequence shown here is derived from an EMBL/GenBank/DDBJ whole genome shotgun (WGS) entry which is preliminary data.</text>
</comment>
<keyword evidence="5 6" id="KW-0472">Membrane</keyword>
<dbReference type="PANTHER" id="PTHR31885:SF6">
    <property type="entry name" value="GH04784P"/>
    <property type="match status" value="1"/>
</dbReference>
<dbReference type="AlphaFoldDB" id="A0A5R9PDL4"/>
<comment type="similarity">
    <text evidence="2">Belongs to the TMEM86 family.</text>
</comment>
<evidence type="ECO:0000313" key="7">
    <source>
        <dbReference type="EMBL" id="TLX21599.1"/>
    </source>
</evidence>
<dbReference type="STRING" id="1123377.GCA_000423885_01318"/>
<evidence type="ECO:0000256" key="6">
    <source>
        <dbReference type="SAM" id="Phobius"/>
    </source>
</evidence>
<comment type="subcellular location">
    <subcellularLocation>
        <location evidence="1">Membrane</location>
        <topology evidence="1">Multi-pass membrane protein</topology>
    </subcellularLocation>
</comment>
<feature type="transmembrane region" description="Helical" evidence="6">
    <location>
        <begin position="109"/>
        <end position="128"/>
    </location>
</feature>
<evidence type="ECO:0000256" key="4">
    <source>
        <dbReference type="ARBA" id="ARBA00022989"/>
    </source>
</evidence>
<feature type="transmembrane region" description="Helical" evidence="6">
    <location>
        <begin position="134"/>
        <end position="154"/>
    </location>
</feature>
<dbReference type="Pfam" id="PF07947">
    <property type="entry name" value="YhhN"/>
    <property type="match status" value="1"/>
</dbReference>